<dbReference type="Proteomes" id="UP000234323">
    <property type="component" value="Unassembled WGS sequence"/>
</dbReference>
<organism evidence="3 4">
    <name type="scientific">Rhizophagus irregularis</name>
    <dbReference type="NCBI Taxonomy" id="588596"/>
    <lineage>
        <taxon>Eukaryota</taxon>
        <taxon>Fungi</taxon>
        <taxon>Fungi incertae sedis</taxon>
        <taxon>Mucoromycota</taxon>
        <taxon>Glomeromycotina</taxon>
        <taxon>Glomeromycetes</taxon>
        <taxon>Glomerales</taxon>
        <taxon>Glomeraceae</taxon>
        <taxon>Rhizophagus</taxon>
    </lineage>
</organism>
<dbReference type="EMBL" id="LLXI01001736">
    <property type="protein sequence ID" value="PKY54948.1"/>
    <property type="molecule type" value="Genomic_DNA"/>
</dbReference>
<protein>
    <recommendedName>
        <fullName evidence="2">DUF8211 domain-containing protein</fullName>
    </recommendedName>
</protein>
<dbReference type="VEuPathDB" id="FungiDB:FUN_010042"/>
<reference evidence="3 4" key="1">
    <citation type="submission" date="2015-10" db="EMBL/GenBank/DDBJ databases">
        <title>Genome analyses suggest a sexual origin of heterokaryosis in a supposedly ancient asexual fungus.</title>
        <authorList>
            <person name="Ropars J."/>
            <person name="Sedzielewska K."/>
            <person name="Noel J."/>
            <person name="Charron P."/>
            <person name="Farinelli L."/>
            <person name="Marton T."/>
            <person name="Kruger M."/>
            <person name="Pelin A."/>
            <person name="Brachmann A."/>
            <person name="Corradi N."/>
        </authorList>
    </citation>
    <scope>NUCLEOTIDE SEQUENCE [LARGE SCALE GENOMIC DNA]</scope>
    <source>
        <strain evidence="3 4">A4</strain>
    </source>
</reference>
<feature type="domain" description="DUF8211" evidence="2">
    <location>
        <begin position="1"/>
        <end position="90"/>
    </location>
</feature>
<dbReference type="InterPro" id="IPR058524">
    <property type="entry name" value="DUF8211"/>
</dbReference>
<name>A0A2I1H7U0_9GLOM</name>
<dbReference type="VEuPathDB" id="FungiDB:RhiirA1_542439"/>
<proteinExistence type="predicted"/>
<dbReference type="VEuPathDB" id="FungiDB:RhiirFUN_011200"/>
<feature type="region of interest" description="Disordered" evidence="1">
    <location>
        <begin position="235"/>
        <end position="260"/>
    </location>
</feature>
<accession>A0A2I1H7U0</accession>
<keyword evidence="4" id="KW-1185">Reference proteome</keyword>
<evidence type="ECO:0000313" key="3">
    <source>
        <dbReference type="EMBL" id="PKY54948.1"/>
    </source>
</evidence>
<gene>
    <name evidence="3" type="ORF">RhiirA4_548492</name>
</gene>
<comment type="caution">
    <text evidence="3">The sequence shown here is derived from an EMBL/GenBank/DDBJ whole genome shotgun (WGS) entry which is preliminary data.</text>
</comment>
<evidence type="ECO:0000259" key="2">
    <source>
        <dbReference type="Pfam" id="PF26638"/>
    </source>
</evidence>
<dbReference type="Pfam" id="PF26638">
    <property type="entry name" value="DUF8211"/>
    <property type="match status" value="1"/>
</dbReference>
<sequence>MYKKKFINFKHIYSNNARTRRKQYQRFQRRCKRIFRLGNPNAPDTLEDKLIMAKKHRFLFLESQYIDKPIKHLKYSKKTSLPDAQDYQYLLSIFVPDRLRPYIPSQPIYSPKGAIYYAPGSTGWFKYLEKKVKSAAKAAINQQEHLIKQIEQENKYNVKQHITGRALKNSTDDNDLTTWIISSTYVFFLKMTGEYFDIITPHQSHYSSFRPDTSNDTKRLEVTTINSNLALQRSLHQEKKLRSSTRSPHDSPVVGPSISK</sequence>
<evidence type="ECO:0000256" key="1">
    <source>
        <dbReference type="SAM" id="MobiDB-lite"/>
    </source>
</evidence>
<dbReference type="AlphaFoldDB" id="A0A2I1H7U0"/>
<evidence type="ECO:0000313" key="4">
    <source>
        <dbReference type="Proteomes" id="UP000234323"/>
    </source>
</evidence>